<feature type="chain" id="PRO_5042564229" evidence="1">
    <location>
        <begin position="27"/>
        <end position="431"/>
    </location>
</feature>
<evidence type="ECO:0000259" key="2">
    <source>
        <dbReference type="Pfam" id="PF01833"/>
    </source>
</evidence>
<dbReference type="EMBL" id="CP119311">
    <property type="protein sequence ID" value="WEK33411.1"/>
    <property type="molecule type" value="Genomic_DNA"/>
</dbReference>
<name>A0AAJ6BFU4_9BACT</name>
<organism evidence="3 4">
    <name type="scientific">Candidatus Pseudobacter hemicellulosilyticus</name>
    <dbReference type="NCBI Taxonomy" id="3121375"/>
    <lineage>
        <taxon>Bacteria</taxon>
        <taxon>Pseudomonadati</taxon>
        <taxon>Bacteroidota</taxon>
        <taxon>Chitinophagia</taxon>
        <taxon>Chitinophagales</taxon>
        <taxon>Chitinophagaceae</taxon>
        <taxon>Pseudobacter</taxon>
    </lineage>
</organism>
<dbReference type="Gene3D" id="2.60.120.430">
    <property type="entry name" value="Galactose-binding lectin"/>
    <property type="match status" value="1"/>
</dbReference>
<dbReference type="InterPro" id="IPR013783">
    <property type="entry name" value="Ig-like_fold"/>
</dbReference>
<gene>
    <name evidence="3" type="ORF">P0Y53_13045</name>
</gene>
<dbReference type="Gene3D" id="2.60.40.10">
    <property type="entry name" value="Immunoglobulins"/>
    <property type="match status" value="3"/>
</dbReference>
<keyword evidence="1" id="KW-0732">Signal</keyword>
<proteinExistence type="predicted"/>
<evidence type="ECO:0000313" key="4">
    <source>
        <dbReference type="Proteomes" id="UP001220610"/>
    </source>
</evidence>
<dbReference type="CDD" id="cd00603">
    <property type="entry name" value="IPT_PCSR"/>
    <property type="match status" value="1"/>
</dbReference>
<dbReference type="AlphaFoldDB" id="A0AAJ6BFU4"/>
<reference evidence="3" key="1">
    <citation type="submission" date="2023-03" db="EMBL/GenBank/DDBJ databases">
        <title>Andean soil-derived lignocellulolytic bacterial consortium as a source of novel taxa and putative plastic-active enzymes.</title>
        <authorList>
            <person name="Diaz-Garcia L."/>
            <person name="Chuvochina M."/>
            <person name="Feuerriegel G."/>
            <person name="Bunk B."/>
            <person name="Sproer C."/>
            <person name="Streit W.R."/>
            <person name="Rodriguez L.M."/>
            <person name="Overmann J."/>
            <person name="Jimenez D.J."/>
        </authorList>
    </citation>
    <scope>NUCLEOTIDE SEQUENCE</scope>
    <source>
        <strain evidence="3">MAG 7</strain>
    </source>
</reference>
<dbReference type="Proteomes" id="UP001220610">
    <property type="component" value="Chromosome"/>
</dbReference>
<sequence length="431" mass="46013">MSIKITSTIAVSLALSVLLLAMPSCKKDKSSDNGLVELKSFGPAGVKHGEQIRFLGRNLDKVTAIVLGGATVDQKSFVFQTKDSIGLIVPQASVRGKAVLKTPDGDITSKAFIDFEVGVTIADFPDHAKPGDQITITGAYLNWITGIKFARDTTVTQFVSVAHDQLVVTVPITAETGTLIFYTTGTEPLEIETETMLELTEPTLMSLSPNPVERGGVLTIQGTDLDLVESVSFAGVQTPITSFASKSESEITVTVPENAGKGYVSIKSYSGITVTSTEVLLLAGDLPPLPAFPLALYTDGLENGFQDWSWTAGKDFGSNEQVRDGLKAIKATYGENGYEGISLHSDVGVSTAGYTKLEFSIYGSPGLDGKKLNLVVNGDWGNAYKSTIKEGEWQTITFNLADIGAPDPLKELIFQSDGWSGVLYIDHVGLR</sequence>
<feature type="signal peptide" evidence="1">
    <location>
        <begin position="1"/>
        <end position="26"/>
    </location>
</feature>
<dbReference type="SUPFAM" id="SSF81296">
    <property type="entry name" value="E set domains"/>
    <property type="match status" value="1"/>
</dbReference>
<dbReference type="Pfam" id="PF01833">
    <property type="entry name" value="TIG"/>
    <property type="match status" value="1"/>
</dbReference>
<dbReference type="InterPro" id="IPR014756">
    <property type="entry name" value="Ig_E-set"/>
</dbReference>
<evidence type="ECO:0000256" key="1">
    <source>
        <dbReference type="SAM" id="SignalP"/>
    </source>
</evidence>
<protein>
    <submittedName>
        <fullName evidence="3">IPT/TIG domain-containing protein</fullName>
    </submittedName>
</protein>
<accession>A0AAJ6BFU4</accession>
<evidence type="ECO:0000313" key="3">
    <source>
        <dbReference type="EMBL" id="WEK33411.1"/>
    </source>
</evidence>
<dbReference type="InterPro" id="IPR002909">
    <property type="entry name" value="IPT_dom"/>
</dbReference>
<dbReference type="InterPro" id="IPR008979">
    <property type="entry name" value="Galactose-bd-like_sf"/>
</dbReference>
<feature type="domain" description="IPT/TIG" evidence="2">
    <location>
        <begin position="202"/>
        <end position="270"/>
    </location>
</feature>
<dbReference type="SUPFAM" id="SSF49785">
    <property type="entry name" value="Galactose-binding domain-like"/>
    <property type="match status" value="1"/>
</dbReference>